<dbReference type="KEGG" id="mgm:Mmc1_2170"/>
<keyword evidence="2" id="KW-0378">Hydrolase</keyword>
<evidence type="ECO:0000259" key="1">
    <source>
        <dbReference type="PROSITE" id="PS51462"/>
    </source>
</evidence>
<dbReference type="OrthoDB" id="5621792at2"/>
<reference evidence="2 3" key="2">
    <citation type="journal article" date="2012" name="Int. J. Syst. Evol. Microbiol.">
        <title>Magnetococcus marinus gen. nov., sp. nov., a marine, magnetotactic bacterium that represents a novel lineage (Magnetococcaceae fam. nov.; Magnetococcales ord. nov.) at the base of the Alphaproteobacteria.</title>
        <authorList>
            <person name="Bazylinski D.A."/>
            <person name="Williams T.J."/>
            <person name="Lefevre C.T."/>
            <person name="Berg R.J."/>
            <person name="Zhang C.L."/>
            <person name="Bowser S.S."/>
            <person name="Dean A.J."/>
            <person name="Beveridge T.J."/>
        </authorList>
    </citation>
    <scope>NUCLEOTIDE SEQUENCE [LARGE SCALE GENOMIC DNA]</scope>
    <source>
        <strain evidence="3">ATCC BAA-1437 / JCM 17883 / MC-1</strain>
    </source>
</reference>
<dbReference type="InterPro" id="IPR015797">
    <property type="entry name" value="NUDIX_hydrolase-like_dom_sf"/>
</dbReference>
<reference evidence="3" key="1">
    <citation type="journal article" date="2009" name="Appl. Environ. Microbiol.">
        <title>Complete genome sequence of the chemolithoautotrophic marine magnetotactic coccus strain MC-1.</title>
        <authorList>
            <person name="Schubbe S."/>
            <person name="Williams T.J."/>
            <person name="Xie G."/>
            <person name="Kiss H.E."/>
            <person name="Brettin T.S."/>
            <person name="Martinez D."/>
            <person name="Ross C.A."/>
            <person name="Schuler D."/>
            <person name="Cox B.L."/>
            <person name="Nealson K.H."/>
            <person name="Bazylinski D.A."/>
        </authorList>
    </citation>
    <scope>NUCLEOTIDE SEQUENCE [LARGE SCALE GENOMIC DNA]</scope>
    <source>
        <strain evidence="3">ATCC BAA-1437 / JCM 17883 / MC-1</strain>
    </source>
</reference>
<organism evidence="2 3">
    <name type="scientific">Magnetococcus marinus (strain ATCC BAA-1437 / JCM 17883 / MC-1)</name>
    <dbReference type="NCBI Taxonomy" id="156889"/>
    <lineage>
        <taxon>Bacteria</taxon>
        <taxon>Pseudomonadati</taxon>
        <taxon>Pseudomonadota</taxon>
        <taxon>Magnetococcia</taxon>
        <taxon>Magnetococcales</taxon>
        <taxon>Magnetococcaceae</taxon>
        <taxon>Magnetococcus</taxon>
    </lineage>
</organism>
<dbReference type="InterPro" id="IPR000086">
    <property type="entry name" value="NUDIX_hydrolase_dom"/>
</dbReference>
<evidence type="ECO:0000313" key="3">
    <source>
        <dbReference type="Proteomes" id="UP000002586"/>
    </source>
</evidence>
<dbReference type="PROSITE" id="PS51462">
    <property type="entry name" value="NUDIX"/>
    <property type="match status" value="1"/>
</dbReference>
<accession>A0L9M8</accession>
<protein>
    <submittedName>
        <fullName evidence="2">NUDIX hydrolase</fullName>
    </submittedName>
</protein>
<evidence type="ECO:0000313" key="2">
    <source>
        <dbReference type="EMBL" id="ABK44671.1"/>
    </source>
</evidence>
<sequence length="245" mass="27960">MWPTSEEWLHATDRQGRWVKTAPRSLLMAEIREYSRQHGEAPMALPVVHIILMTREGQLRLVQRGDKPENPYMWDKAVGGHVVWQDPALPLSAFEANVHKEMAEEIGLHKIEIAANPLDFIERLHGGGVDLQQQVLLRMIDYDPWQGVMVQVKAGQPWVKRLNVAVYAGFYEGPMQFVDGEAIATCSVDPHALRAALIENPWRYSDGLRVVIQRYLPLLLVGTQQERVAKQTGPVKRDNLERVYE</sequence>
<dbReference type="SUPFAM" id="SSF55811">
    <property type="entry name" value="Nudix"/>
    <property type="match status" value="1"/>
</dbReference>
<dbReference type="AlphaFoldDB" id="A0L9M8"/>
<gene>
    <name evidence="2" type="ordered locus">Mmc1_2170</name>
</gene>
<dbReference type="EMBL" id="CP000471">
    <property type="protein sequence ID" value="ABK44671.1"/>
    <property type="molecule type" value="Genomic_DNA"/>
</dbReference>
<dbReference type="GO" id="GO:0016787">
    <property type="term" value="F:hydrolase activity"/>
    <property type="evidence" value="ECO:0007669"/>
    <property type="project" value="UniProtKB-KW"/>
</dbReference>
<dbReference type="RefSeq" id="WP_011713799.1">
    <property type="nucleotide sequence ID" value="NC_008576.1"/>
</dbReference>
<dbReference type="Proteomes" id="UP000002586">
    <property type="component" value="Chromosome"/>
</dbReference>
<dbReference type="STRING" id="156889.Mmc1_2170"/>
<name>A0L9M8_MAGMM</name>
<dbReference type="Gene3D" id="3.90.79.10">
    <property type="entry name" value="Nucleoside Triphosphate Pyrophosphohydrolase"/>
    <property type="match status" value="1"/>
</dbReference>
<feature type="domain" description="Nudix hydrolase" evidence="1">
    <location>
        <begin position="43"/>
        <end position="210"/>
    </location>
</feature>
<keyword evidence="3" id="KW-1185">Reference proteome</keyword>
<proteinExistence type="predicted"/>
<dbReference type="HOGENOM" id="CLU_1132518_0_0_5"/>